<name>A0A821KPT2_9BILA</name>
<sequence>MCLADADYIKLTGFTRAQHAHILSHISTTSLRNSATRSARSALAYLLMELKLGLSGSVLASMVGVDSKRQMSRIICEARVSVTKHFVPRYLGLAHLTQQDAIDKHTSPIANRLLTEGRDPSALNNCFHLPMVVASPKDDDIIRRVNQLLSKSNILQEWLIQDNLQRHDVWQFIDIDNLFEPFPVLSLDDIRSITLGVYRLKRARSYAEEHSACTELTDPDFDLHINHAPIIHTFNLTQHKLSHGTVRAYKVREQSDVAHIFQQLFAF</sequence>
<accession>A0A821KPT2</accession>
<evidence type="ECO:0000313" key="2">
    <source>
        <dbReference type="Proteomes" id="UP000663838"/>
    </source>
</evidence>
<protein>
    <submittedName>
        <fullName evidence="1">Uncharacterized protein</fullName>
    </submittedName>
</protein>
<dbReference type="EMBL" id="CAJOBS010001526">
    <property type="protein sequence ID" value="CAF4738959.1"/>
    <property type="molecule type" value="Genomic_DNA"/>
</dbReference>
<gene>
    <name evidence="1" type="ORF">TOA249_LOCUS19509</name>
</gene>
<dbReference type="Proteomes" id="UP000663838">
    <property type="component" value="Unassembled WGS sequence"/>
</dbReference>
<proteinExistence type="predicted"/>
<organism evidence="1 2">
    <name type="scientific">Rotaria socialis</name>
    <dbReference type="NCBI Taxonomy" id="392032"/>
    <lineage>
        <taxon>Eukaryota</taxon>
        <taxon>Metazoa</taxon>
        <taxon>Spiralia</taxon>
        <taxon>Gnathifera</taxon>
        <taxon>Rotifera</taxon>
        <taxon>Eurotatoria</taxon>
        <taxon>Bdelloidea</taxon>
        <taxon>Philodinida</taxon>
        <taxon>Philodinidae</taxon>
        <taxon>Rotaria</taxon>
    </lineage>
</organism>
<evidence type="ECO:0000313" key="1">
    <source>
        <dbReference type="EMBL" id="CAF4738959.1"/>
    </source>
</evidence>
<comment type="caution">
    <text evidence="1">The sequence shown here is derived from an EMBL/GenBank/DDBJ whole genome shotgun (WGS) entry which is preliminary data.</text>
</comment>
<reference evidence="1" key="1">
    <citation type="submission" date="2021-02" db="EMBL/GenBank/DDBJ databases">
        <authorList>
            <person name="Nowell W R."/>
        </authorList>
    </citation>
    <scope>NUCLEOTIDE SEQUENCE</scope>
</reference>
<dbReference type="AlphaFoldDB" id="A0A821KPT2"/>